<keyword evidence="2" id="KW-1133">Transmembrane helix</keyword>
<proteinExistence type="predicted"/>
<sequence>MSDTQSEDHSSAGALLVPASPPRERARGAGWRHPAVIVALIALALLGWQWLETRSRLSGLYEELAHRLAEGDSVAKESRGIARQSQESVEALHAKLGALESRLDQSQGQQAALESMYEEVTRTRDERVLAEVDHAINIAAQQLQLGGNVPGALIALQSADAQLARTDRPQFLPLRKALARDIDRLKAVAVPDLSGMALKLENVISVVDALPLAFEEKPRAAAPATEPPATPQATIGGLAGDVWRELKGLVRVARLDRPDPALLAPENAFFLRENLKLRLLNARLALLQRDALTFADDVQQAHGWIERHFDQRAKAVQNSLATLRQLSGSGITLDLPALSETTSALAATRVGPERTSERSAIKPATKAKP</sequence>
<comment type="caution">
    <text evidence="3">The sequence shown here is derived from an EMBL/GenBank/DDBJ whole genome shotgun (WGS) entry which is preliminary data.</text>
</comment>
<accession>A0A9D7E586</accession>
<protein>
    <submittedName>
        <fullName evidence="3">Uroporphyrinogen-III C-methyltransferase</fullName>
    </submittedName>
</protein>
<keyword evidence="2" id="KW-0812">Transmembrane</keyword>
<organism evidence="3 4">
    <name type="scientific">Candidatus Methylophosphatis roskildensis</name>
    <dbReference type="NCBI Taxonomy" id="2899263"/>
    <lineage>
        <taxon>Bacteria</taxon>
        <taxon>Pseudomonadati</taxon>
        <taxon>Pseudomonadota</taxon>
        <taxon>Betaproteobacteria</taxon>
        <taxon>Nitrosomonadales</taxon>
        <taxon>Sterolibacteriaceae</taxon>
        <taxon>Candidatus Methylophosphatis</taxon>
    </lineage>
</organism>
<evidence type="ECO:0000313" key="4">
    <source>
        <dbReference type="Proteomes" id="UP000807785"/>
    </source>
</evidence>
<feature type="region of interest" description="Disordered" evidence="1">
    <location>
        <begin position="1"/>
        <end position="28"/>
    </location>
</feature>
<gene>
    <name evidence="3" type="ORF">IPH26_14320</name>
</gene>
<feature type="transmembrane region" description="Helical" evidence="2">
    <location>
        <begin position="31"/>
        <end position="51"/>
    </location>
</feature>
<dbReference type="Pfam" id="PF04375">
    <property type="entry name" value="HemX"/>
    <property type="match status" value="1"/>
</dbReference>
<name>A0A9D7E586_9PROT</name>
<feature type="region of interest" description="Disordered" evidence="1">
    <location>
        <begin position="346"/>
        <end position="369"/>
    </location>
</feature>
<evidence type="ECO:0000256" key="1">
    <source>
        <dbReference type="SAM" id="MobiDB-lite"/>
    </source>
</evidence>
<feature type="compositionally biased region" description="Basic and acidic residues" evidence="1">
    <location>
        <begin position="1"/>
        <end position="10"/>
    </location>
</feature>
<dbReference type="AlphaFoldDB" id="A0A9D7E586"/>
<dbReference type="PANTHER" id="PTHR38043">
    <property type="entry name" value="PROTEIN HEMX"/>
    <property type="match status" value="1"/>
</dbReference>
<reference evidence="3" key="1">
    <citation type="submission" date="2020-10" db="EMBL/GenBank/DDBJ databases">
        <title>Connecting structure to function with the recovery of over 1000 high-quality activated sludge metagenome-assembled genomes encoding full-length rRNA genes using long-read sequencing.</title>
        <authorList>
            <person name="Singleton C.M."/>
            <person name="Petriglieri F."/>
            <person name="Kristensen J.M."/>
            <person name="Kirkegaard R.H."/>
            <person name="Michaelsen T.Y."/>
            <person name="Andersen M.H."/>
            <person name="Karst S.M."/>
            <person name="Dueholm M.S."/>
            <person name="Nielsen P.H."/>
            <person name="Albertsen M."/>
        </authorList>
    </citation>
    <scope>NUCLEOTIDE SEQUENCE</scope>
    <source>
        <strain evidence="3">Bjer_18-Q3-R1-45_BAT3C.347</strain>
    </source>
</reference>
<evidence type="ECO:0000313" key="3">
    <source>
        <dbReference type="EMBL" id="MBK6974052.1"/>
    </source>
</evidence>
<dbReference type="InterPro" id="IPR007470">
    <property type="entry name" value="HemX"/>
</dbReference>
<keyword evidence="2" id="KW-0472">Membrane</keyword>
<dbReference type="EMBL" id="JADJEV010000004">
    <property type="protein sequence ID" value="MBK6974052.1"/>
    <property type="molecule type" value="Genomic_DNA"/>
</dbReference>
<feature type="compositionally biased region" description="Basic and acidic residues" evidence="1">
    <location>
        <begin position="351"/>
        <end position="360"/>
    </location>
</feature>
<dbReference type="PANTHER" id="PTHR38043:SF1">
    <property type="entry name" value="PROTEIN HEMX"/>
    <property type="match status" value="1"/>
</dbReference>
<evidence type="ECO:0000256" key="2">
    <source>
        <dbReference type="SAM" id="Phobius"/>
    </source>
</evidence>
<dbReference type="Proteomes" id="UP000807785">
    <property type="component" value="Unassembled WGS sequence"/>
</dbReference>